<dbReference type="CDD" id="cd09272">
    <property type="entry name" value="RNase_HI_RT_Ty1"/>
    <property type="match status" value="1"/>
</dbReference>
<reference evidence="1 2" key="1">
    <citation type="submission" date="2016-06" db="EMBL/GenBank/DDBJ databases">
        <authorList>
            <person name="Kjaerup R.B."/>
            <person name="Dalgaard T.S."/>
            <person name="Juul-Madsen H.R."/>
        </authorList>
    </citation>
    <scope>NUCLEOTIDE SEQUENCE [LARGE SCALE GENOMIC DNA]</scope>
</reference>
<accession>A0A1X7RQJ8</accession>
<dbReference type="GO" id="GO:0003676">
    <property type="term" value="F:nucleic acid binding"/>
    <property type="evidence" value="ECO:0007669"/>
    <property type="project" value="InterPro"/>
</dbReference>
<dbReference type="InterPro" id="IPR043502">
    <property type="entry name" value="DNA/RNA_pol_sf"/>
</dbReference>
<dbReference type="Proteomes" id="UP000215127">
    <property type="component" value="Chromosome 4"/>
</dbReference>
<protein>
    <recommendedName>
        <fullName evidence="3">Reverse transcriptase Ty1/copia-type domain-containing protein</fullName>
    </recommendedName>
</protein>
<keyword evidence="2" id="KW-1185">Reference proteome</keyword>
<dbReference type="PANTHER" id="PTHR11439">
    <property type="entry name" value="GAG-POL-RELATED RETROTRANSPOSON"/>
    <property type="match status" value="1"/>
</dbReference>
<proteinExistence type="predicted"/>
<sequence length="261" mass="29341">MLEKFKMTTANAQLTPIRTDIKYELPLTDYVCLNEQRKWYQSAVGLLMYGMLGTRPDLAYAVSVASRFCYNPTKQHAELVQRIFRYIKGSVNRALEFDGTDLFGGYTDAKFVGDPFTSKSVGGYIFMLGGSAISWSSKKQTTVALSTAEAEYTALYYAGKEAAWLKDMLTYFGLLHGSNPVLIYVDNQSAIAIAKNPKHHNRTKHIRVQFYFIRQLIEDEQVEVQHIPGIYQVADILTKALALGEFNRQSSALGMITTAID</sequence>
<organism evidence="1 2">
    <name type="scientific">Zymoseptoria tritici (strain ST99CH_3D7)</name>
    <dbReference type="NCBI Taxonomy" id="1276538"/>
    <lineage>
        <taxon>Eukaryota</taxon>
        <taxon>Fungi</taxon>
        <taxon>Dikarya</taxon>
        <taxon>Ascomycota</taxon>
        <taxon>Pezizomycotina</taxon>
        <taxon>Dothideomycetes</taxon>
        <taxon>Dothideomycetidae</taxon>
        <taxon>Mycosphaerellales</taxon>
        <taxon>Mycosphaerellaceae</taxon>
        <taxon>Zymoseptoria</taxon>
    </lineage>
</organism>
<dbReference type="STRING" id="1276538.A0A1X7RQJ8"/>
<evidence type="ECO:0000313" key="1">
    <source>
        <dbReference type="EMBL" id="SMQ49666.1"/>
    </source>
</evidence>
<evidence type="ECO:0008006" key="3">
    <source>
        <dbReference type="Google" id="ProtNLM"/>
    </source>
</evidence>
<dbReference type="EMBL" id="LT853695">
    <property type="protein sequence ID" value="SMQ49666.1"/>
    <property type="molecule type" value="Genomic_DNA"/>
</dbReference>
<dbReference type="InterPro" id="IPR036397">
    <property type="entry name" value="RNaseH_sf"/>
</dbReference>
<dbReference type="AlphaFoldDB" id="A0A1X7RQJ8"/>
<dbReference type="SUPFAM" id="SSF56672">
    <property type="entry name" value="DNA/RNA polymerases"/>
    <property type="match status" value="1"/>
</dbReference>
<gene>
    <name evidence="1" type="ORF">ZT3D7_G4817</name>
</gene>
<dbReference type="Gene3D" id="3.30.420.10">
    <property type="entry name" value="Ribonuclease H-like superfamily/Ribonuclease H"/>
    <property type="match status" value="1"/>
</dbReference>
<name>A0A1X7RQJ8_ZYMT9</name>
<evidence type="ECO:0000313" key="2">
    <source>
        <dbReference type="Proteomes" id="UP000215127"/>
    </source>
</evidence>
<dbReference type="PANTHER" id="PTHR11439:SF483">
    <property type="entry name" value="PEPTIDE SYNTHASE GLIP-LIKE, PUTATIVE (AFU_ORTHOLOGUE AFUA_3G12920)-RELATED"/>
    <property type="match status" value="1"/>
</dbReference>